<name>A0A4C2AEI8_EUMVA</name>
<keyword evidence="2" id="KW-1185">Reference proteome</keyword>
<accession>A0A4C2AEI8</accession>
<dbReference type="AlphaFoldDB" id="A0A4C2AEI8"/>
<proteinExistence type="predicted"/>
<protein>
    <submittedName>
        <fullName evidence="1">Uncharacterized protein</fullName>
    </submittedName>
</protein>
<evidence type="ECO:0000313" key="1">
    <source>
        <dbReference type="EMBL" id="GBP97584.1"/>
    </source>
</evidence>
<evidence type="ECO:0000313" key="2">
    <source>
        <dbReference type="Proteomes" id="UP000299102"/>
    </source>
</evidence>
<dbReference type="EMBL" id="BGZK01002963">
    <property type="protein sequence ID" value="GBP97584.1"/>
    <property type="molecule type" value="Genomic_DNA"/>
</dbReference>
<sequence>MCGAGESPCIVTSAGFASSAAPGRLRGRRFVPGRIPPASCSFCCTRGDQMARALPPHYHVPRPRHERLRPIKLNNTGSHGGYSLSEGSRFRDARPPLVRSRARHSATTLNPFFFFLDLSPRSCADSVSHHVISN</sequence>
<organism evidence="1 2">
    <name type="scientific">Eumeta variegata</name>
    <name type="common">Bagworm moth</name>
    <name type="synonym">Eumeta japonica</name>
    <dbReference type="NCBI Taxonomy" id="151549"/>
    <lineage>
        <taxon>Eukaryota</taxon>
        <taxon>Metazoa</taxon>
        <taxon>Ecdysozoa</taxon>
        <taxon>Arthropoda</taxon>
        <taxon>Hexapoda</taxon>
        <taxon>Insecta</taxon>
        <taxon>Pterygota</taxon>
        <taxon>Neoptera</taxon>
        <taxon>Endopterygota</taxon>
        <taxon>Lepidoptera</taxon>
        <taxon>Glossata</taxon>
        <taxon>Ditrysia</taxon>
        <taxon>Tineoidea</taxon>
        <taxon>Psychidae</taxon>
        <taxon>Oiketicinae</taxon>
        <taxon>Eumeta</taxon>
    </lineage>
</organism>
<comment type="caution">
    <text evidence="1">The sequence shown here is derived from an EMBL/GenBank/DDBJ whole genome shotgun (WGS) entry which is preliminary data.</text>
</comment>
<dbReference type="Proteomes" id="UP000299102">
    <property type="component" value="Unassembled WGS sequence"/>
</dbReference>
<gene>
    <name evidence="1" type="ORF">EVAR_70339_1</name>
</gene>
<reference evidence="1 2" key="1">
    <citation type="journal article" date="2019" name="Commun. Biol.">
        <title>The bagworm genome reveals a unique fibroin gene that provides high tensile strength.</title>
        <authorList>
            <person name="Kono N."/>
            <person name="Nakamura H."/>
            <person name="Ohtoshi R."/>
            <person name="Tomita M."/>
            <person name="Numata K."/>
            <person name="Arakawa K."/>
        </authorList>
    </citation>
    <scope>NUCLEOTIDE SEQUENCE [LARGE SCALE GENOMIC DNA]</scope>
</reference>